<name>A0A511YQM5_9FLAO</name>
<dbReference type="AlphaFoldDB" id="A0A511YQM5"/>
<evidence type="ECO:0008006" key="3">
    <source>
        <dbReference type="Google" id="ProtNLM"/>
    </source>
</evidence>
<evidence type="ECO:0000313" key="2">
    <source>
        <dbReference type="Proteomes" id="UP000321863"/>
    </source>
</evidence>
<dbReference type="RefSeq" id="WP_146943316.1">
    <property type="nucleotide sequence ID" value="NZ_BJYJ01000024.1"/>
</dbReference>
<keyword evidence="2" id="KW-1185">Reference proteome</keyword>
<dbReference type="EMBL" id="BJYJ01000024">
    <property type="protein sequence ID" value="GEN77491.1"/>
    <property type="molecule type" value="Genomic_DNA"/>
</dbReference>
<sequence length="127" mass="14984">MANKTEHALHNKKLCEELNVHKKYNDWTITTAFYSALHFTDLKVYPFTSIHGQICNNIDEAIQVLNHPEKHTVKMKMIELQCSKIKNQYRWLKEQSYNARYKTYKIPASSGDKAVQYLKEIEAYCIN</sequence>
<organism evidence="1 2">
    <name type="scientific">Chryseobacterium hagamense</name>
    <dbReference type="NCBI Taxonomy" id="395935"/>
    <lineage>
        <taxon>Bacteria</taxon>
        <taxon>Pseudomonadati</taxon>
        <taxon>Bacteroidota</taxon>
        <taxon>Flavobacteriia</taxon>
        <taxon>Flavobacteriales</taxon>
        <taxon>Weeksellaceae</taxon>
        <taxon>Chryseobacterium group</taxon>
        <taxon>Chryseobacterium</taxon>
    </lineage>
</organism>
<proteinExistence type="predicted"/>
<accession>A0A511YQM5</accession>
<gene>
    <name evidence="1" type="ORF">CHA01nite_32310</name>
</gene>
<evidence type="ECO:0000313" key="1">
    <source>
        <dbReference type="EMBL" id="GEN77491.1"/>
    </source>
</evidence>
<protein>
    <recommendedName>
        <fullName evidence="3">HEPN domain-containing protein</fullName>
    </recommendedName>
</protein>
<reference evidence="1 2" key="1">
    <citation type="submission" date="2019-07" db="EMBL/GenBank/DDBJ databases">
        <title>Whole genome shotgun sequence of Chryseobacterium hagamense NBRC 105253.</title>
        <authorList>
            <person name="Hosoyama A."/>
            <person name="Uohara A."/>
            <person name="Ohji S."/>
            <person name="Ichikawa N."/>
        </authorList>
    </citation>
    <scope>NUCLEOTIDE SEQUENCE [LARGE SCALE GENOMIC DNA]</scope>
    <source>
        <strain evidence="1 2">NBRC 105253</strain>
    </source>
</reference>
<dbReference type="OrthoDB" id="1442972at2"/>
<comment type="caution">
    <text evidence="1">The sequence shown here is derived from an EMBL/GenBank/DDBJ whole genome shotgun (WGS) entry which is preliminary data.</text>
</comment>
<dbReference type="Proteomes" id="UP000321863">
    <property type="component" value="Unassembled WGS sequence"/>
</dbReference>